<protein>
    <submittedName>
        <fullName evidence="9">MFS transporter</fullName>
    </submittedName>
</protein>
<evidence type="ECO:0000313" key="9">
    <source>
        <dbReference type="EMBL" id="WSD13040.1"/>
    </source>
</evidence>
<evidence type="ECO:0000256" key="1">
    <source>
        <dbReference type="ARBA" id="ARBA00004651"/>
    </source>
</evidence>
<dbReference type="CDD" id="cd17321">
    <property type="entry name" value="MFS_MMR_MDR_like"/>
    <property type="match status" value="1"/>
</dbReference>
<keyword evidence="4 7" id="KW-0472">Membrane</keyword>
<feature type="transmembrane region" description="Helical" evidence="7">
    <location>
        <begin position="490"/>
        <end position="514"/>
    </location>
</feature>
<feature type="domain" description="Major facilitator superfamily (MFS) profile" evidence="8">
    <location>
        <begin position="24"/>
        <end position="517"/>
    </location>
</feature>
<dbReference type="EMBL" id="CP109135">
    <property type="protein sequence ID" value="WSD13040.1"/>
    <property type="molecule type" value="Genomic_DNA"/>
</dbReference>
<feature type="transmembrane region" description="Helical" evidence="7">
    <location>
        <begin position="60"/>
        <end position="78"/>
    </location>
</feature>
<name>A0ABZ1H4G0_STRPH</name>
<dbReference type="SUPFAM" id="SSF103473">
    <property type="entry name" value="MFS general substrate transporter"/>
    <property type="match status" value="1"/>
</dbReference>
<evidence type="ECO:0000313" key="10">
    <source>
        <dbReference type="Proteomes" id="UP001340816"/>
    </source>
</evidence>
<dbReference type="InterPro" id="IPR020846">
    <property type="entry name" value="MFS_dom"/>
</dbReference>
<feature type="transmembrane region" description="Helical" evidence="7">
    <location>
        <begin position="212"/>
        <end position="230"/>
    </location>
</feature>
<dbReference type="Pfam" id="PF07690">
    <property type="entry name" value="MFS_1"/>
    <property type="match status" value="1"/>
</dbReference>
<dbReference type="PANTHER" id="PTHR42718:SF49">
    <property type="entry name" value="EXPORT PROTEIN"/>
    <property type="match status" value="1"/>
</dbReference>
<feature type="transmembrane region" description="Helical" evidence="7">
    <location>
        <begin position="237"/>
        <end position="257"/>
    </location>
</feature>
<evidence type="ECO:0000259" key="8">
    <source>
        <dbReference type="PROSITE" id="PS50850"/>
    </source>
</evidence>
<dbReference type="InterPro" id="IPR011701">
    <property type="entry name" value="MFS"/>
</dbReference>
<accession>A0ABZ1H4G0</accession>
<evidence type="ECO:0000256" key="7">
    <source>
        <dbReference type="SAM" id="Phobius"/>
    </source>
</evidence>
<feature type="transmembrane region" description="Helical" evidence="7">
    <location>
        <begin position="150"/>
        <end position="172"/>
    </location>
</feature>
<feature type="transmembrane region" description="Helical" evidence="7">
    <location>
        <begin position="277"/>
        <end position="297"/>
    </location>
</feature>
<organism evidence="9 10">
    <name type="scientific">Streptomyces phaeochromogenes</name>
    <dbReference type="NCBI Taxonomy" id="1923"/>
    <lineage>
        <taxon>Bacteria</taxon>
        <taxon>Bacillati</taxon>
        <taxon>Actinomycetota</taxon>
        <taxon>Actinomycetes</taxon>
        <taxon>Kitasatosporales</taxon>
        <taxon>Streptomycetaceae</taxon>
        <taxon>Streptomyces</taxon>
        <taxon>Streptomyces phaeochromogenes group</taxon>
    </lineage>
</organism>
<dbReference type="InterPro" id="IPR036259">
    <property type="entry name" value="MFS_trans_sf"/>
</dbReference>
<dbReference type="Gene3D" id="1.20.1250.20">
    <property type="entry name" value="MFS general substrate transporter like domains"/>
    <property type="match status" value="2"/>
</dbReference>
<keyword evidence="3 7" id="KW-1133">Transmembrane helix</keyword>
<dbReference type="PANTHER" id="PTHR42718">
    <property type="entry name" value="MAJOR FACILITATOR SUPERFAMILY MULTIDRUG TRANSPORTER MFSC"/>
    <property type="match status" value="1"/>
</dbReference>
<comment type="subcellular location">
    <subcellularLocation>
        <location evidence="1">Cell membrane</location>
        <topology evidence="1">Multi-pass membrane protein</topology>
    </subcellularLocation>
</comment>
<evidence type="ECO:0000256" key="4">
    <source>
        <dbReference type="ARBA" id="ARBA00023136"/>
    </source>
</evidence>
<dbReference type="PROSITE" id="PS50850">
    <property type="entry name" value="MFS"/>
    <property type="match status" value="1"/>
</dbReference>
<sequence length="537" mass="53832">MVSRPAYEPPTASADGPPARHTGTIIAGCLAVCLAQIGLVLPAAINGVIQRSLQTSGAELTWISDAFLVPAAVLALTFGVLGDLYGRKKLLVGGALLAAVGYAVSATSDSAAQLITGQALSGIGAAALFPASLAVITASTPTPAARARALASWTTALSLGALIAPLLSGAVVEHTSFRWAFAATGVLALAAAAAAWLLTGESSAPEGRSLDWPGQITIGLALLALLYGIIQGPSDGWGSAPVVLSLVAAAVLLAAFIRVENSSASPMLRLELFRIPAFAASAAMAVIGMFGFLGGAYDLSIRLGVIQHQSPLQSAVPFLVIQGITPFIWPLLVRLLHSVGPGPMLVTGFMSLAVAQLWLREVPIHETGLVPLLGPLVLNGVGFGLVVAAITAAAVNVVPPSLTGMASATTSLVRDLGQTLGPAVVGAVALGLATSRLTDGLAGAGLTPAEHGTATAVLEAGGPIALHTAELGPLSAKLSPFTERALADGYNAGLVLTAVACVVAAAIAAVFLGVRARGGDEGRKPEARTAEAEGVRP</sequence>
<evidence type="ECO:0000256" key="3">
    <source>
        <dbReference type="ARBA" id="ARBA00022989"/>
    </source>
</evidence>
<feature type="transmembrane region" description="Helical" evidence="7">
    <location>
        <begin position="90"/>
        <end position="107"/>
    </location>
</feature>
<reference evidence="9 10" key="1">
    <citation type="submission" date="2022-10" db="EMBL/GenBank/DDBJ databases">
        <title>The complete genomes of actinobacterial strains from the NBC collection.</title>
        <authorList>
            <person name="Joergensen T.S."/>
            <person name="Alvarez Arevalo M."/>
            <person name="Sterndorff E.B."/>
            <person name="Faurdal D."/>
            <person name="Vuksanovic O."/>
            <person name="Mourched A.-S."/>
            <person name="Charusanti P."/>
            <person name="Shaw S."/>
            <person name="Blin K."/>
            <person name="Weber T."/>
        </authorList>
    </citation>
    <scope>NUCLEOTIDE SEQUENCE [LARGE SCALE GENOMIC DNA]</scope>
    <source>
        <strain evidence="9 10">NBC 01752</strain>
    </source>
</reference>
<evidence type="ECO:0000256" key="2">
    <source>
        <dbReference type="ARBA" id="ARBA00022692"/>
    </source>
</evidence>
<feature type="transmembrane region" description="Helical" evidence="7">
    <location>
        <begin position="25"/>
        <end position="48"/>
    </location>
</feature>
<feature type="transmembrane region" description="Helical" evidence="7">
    <location>
        <begin position="318"/>
        <end position="336"/>
    </location>
</feature>
<keyword evidence="2 7" id="KW-0812">Transmembrane</keyword>
<keyword evidence="10" id="KW-1185">Reference proteome</keyword>
<evidence type="ECO:0000256" key="6">
    <source>
        <dbReference type="SAM" id="MobiDB-lite"/>
    </source>
</evidence>
<proteinExistence type="predicted"/>
<evidence type="ECO:0000256" key="5">
    <source>
        <dbReference type="ARBA" id="ARBA00023251"/>
    </source>
</evidence>
<feature type="transmembrane region" description="Helical" evidence="7">
    <location>
        <begin position="179"/>
        <end position="200"/>
    </location>
</feature>
<keyword evidence="5" id="KW-0046">Antibiotic resistance</keyword>
<dbReference type="RefSeq" id="WP_326758195.1">
    <property type="nucleotide sequence ID" value="NZ_CP109135.1"/>
</dbReference>
<feature type="transmembrane region" description="Helical" evidence="7">
    <location>
        <begin position="119"/>
        <end position="138"/>
    </location>
</feature>
<feature type="transmembrane region" description="Helical" evidence="7">
    <location>
        <begin position="342"/>
        <end position="359"/>
    </location>
</feature>
<feature type="transmembrane region" description="Helical" evidence="7">
    <location>
        <begin position="371"/>
        <end position="395"/>
    </location>
</feature>
<feature type="region of interest" description="Disordered" evidence="6">
    <location>
        <begin position="518"/>
        <end position="537"/>
    </location>
</feature>
<gene>
    <name evidence="9" type="ORF">OHB35_07230</name>
</gene>
<dbReference type="Proteomes" id="UP001340816">
    <property type="component" value="Chromosome"/>
</dbReference>